<dbReference type="GO" id="GO:0060003">
    <property type="term" value="P:copper ion export"/>
    <property type="evidence" value="ECO:0007669"/>
    <property type="project" value="TreeGrafter"/>
</dbReference>
<dbReference type="GO" id="GO:0030288">
    <property type="term" value="C:outer membrane-bounded periplasmic space"/>
    <property type="evidence" value="ECO:0007669"/>
    <property type="project" value="TreeGrafter"/>
</dbReference>
<dbReference type="RefSeq" id="WP_091401269.1">
    <property type="nucleotide sequence ID" value="NZ_FNQY01000035.1"/>
</dbReference>
<keyword evidence="1" id="KW-0813">Transport</keyword>
<dbReference type="InterPro" id="IPR051909">
    <property type="entry name" value="MFP_Cation_Efflux"/>
</dbReference>
<accession>A0A1H4CRN5</accession>
<dbReference type="PANTHER" id="PTHR30097">
    <property type="entry name" value="CATION EFFLUX SYSTEM PROTEIN CUSB"/>
    <property type="match status" value="1"/>
</dbReference>
<sequence>MMKLIKNRNLVYLLLMMAFIGLLMAGCQANQPKAHSQAKVYYTCSMHPQVHEDKPGNCPICGMKLIKVEETNQKDTVSLDTALSYLTQPVTKTVTGSFKTFIPVKGNAKDTITADGMINFDERDINGVASRVTGRIDKLYVKYSGQSIAKGQPLMEIYSPELLSVQRELLQTVKDNDPTLIKALKVKLRNLGMHQNEIQKVTESRKPLSQITIFSPYQGVARPVSDPAMDNSTPELLDIRKGMYVDAGQSIFSIQDITRRWALLHVFASDMAFIQKGDPVALNSEASPDQIISGQVDFIPPYRMENEKTTTIRVYLKNLPANWKIGTLVRGRIVIGHEDRGLYVPLSAVNRLGMRSVVWVKDRNSNDVFHARPVQTGIRTEDSIQIISGIKTGDQIVENAAYMVDSDSFIQ</sequence>
<dbReference type="Gene3D" id="2.40.420.20">
    <property type="match status" value="1"/>
</dbReference>
<dbReference type="AlphaFoldDB" id="A0A1H4CRN5"/>
<feature type="domain" description="CusB-like beta-barrel" evidence="6">
    <location>
        <begin position="261"/>
        <end position="330"/>
    </location>
</feature>
<feature type="domain" description="Heavy metal binding" evidence="3">
    <location>
        <begin position="41"/>
        <end position="68"/>
    </location>
</feature>
<dbReference type="Pfam" id="PF25954">
    <property type="entry name" value="Beta-barrel_RND_2"/>
    <property type="match status" value="1"/>
</dbReference>
<evidence type="ECO:0000259" key="7">
    <source>
        <dbReference type="Pfam" id="PF25975"/>
    </source>
</evidence>
<feature type="domain" description="CusB-like three alpha-helical bundle" evidence="4">
    <location>
        <begin position="161"/>
        <end position="207"/>
    </location>
</feature>
<gene>
    <name evidence="8" type="ORF">SAMN05192529_13524</name>
</gene>
<evidence type="ECO:0000256" key="1">
    <source>
        <dbReference type="ARBA" id="ARBA00022448"/>
    </source>
</evidence>
<dbReference type="PANTHER" id="PTHR30097:SF15">
    <property type="entry name" value="CATION EFFLUX SYSTEM PROTEIN CUSB"/>
    <property type="match status" value="1"/>
</dbReference>
<reference evidence="8 9" key="1">
    <citation type="submission" date="2016-10" db="EMBL/GenBank/DDBJ databases">
        <authorList>
            <person name="de Groot N.N."/>
        </authorList>
    </citation>
    <scope>NUCLEOTIDE SEQUENCE [LARGE SCALE GENOMIC DNA]</scope>
    <source>
        <strain evidence="8 9">Vu-144</strain>
    </source>
</reference>
<dbReference type="Pfam" id="PF25919">
    <property type="entry name" value="BSH_CusB"/>
    <property type="match status" value="1"/>
</dbReference>
<feature type="domain" description="CusB-like barrel-sandwich hybrid" evidence="5">
    <location>
        <begin position="128"/>
        <end position="220"/>
    </location>
</feature>
<dbReference type="Gene3D" id="2.40.30.170">
    <property type="match status" value="1"/>
</dbReference>
<protein>
    <submittedName>
        <fullName evidence="8">Membrane fusion protein, Cu(I)/Ag(I) efflux system</fullName>
    </submittedName>
</protein>
<dbReference type="Proteomes" id="UP000199041">
    <property type="component" value="Unassembled WGS sequence"/>
</dbReference>
<evidence type="ECO:0000313" key="8">
    <source>
        <dbReference type="EMBL" id="SEA63031.1"/>
    </source>
</evidence>
<feature type="signal peptide" evidence="2">
    <location>
        <begin position="1"/>
        <end position="29"/>
    </location>
</feature>
<dbReference type="InterPro" id="IPR045800">
    <property type="entry name" value="HMBD"/>
</dbReference>
<dbReference type="STRING" id="551991.SAMN05192529_13524"/>
<dbReference type="PROSITE" id="PS51257">
    <property type="entry name" value="PROKAR_LIPOPROTEIN"/>
    <property type="match status" value="1"/>
</dbReference>
<evidence type="ECO:0000259" key="3">
    <source>
        <dbReference type="Pfam" id="PF19335"/>
    </source>
</evidence>
<evidence type="ECO:0000256" key="2">
    <source>
        <dbReference type="SAM" id="SignalP"/>
    </source>
</evidence>
<dbReference type="Pfam" id="PF25869">
    <property type="entry name" value="3HB_CusB"/>
    <property type="match status" value="1"/>
</dbReference>
<evidence type="ECO:0000259" key="4">
    <source>
        <dbReference type="Pfam" id="PF25869"/>
    </source>
</evidence>
<dbReference type="InterPro" id="IPR058791">
    <property type="entry name" value="3HB_CusB"/>
</dbReference>
<name>A0A1H4CRN5_9BACT</name>
<keyword evidence="9" id="KW-1185">Reference proteome</keyword>
<dbReference type="OrthoDB" id="9806939at2"/>
<feature type="chain" id="PRO_5011725405" evidence="2">
    <location>
        <begin position="30"/>
        <end position="411"/>
    </location>
</feature>
<dbReference type="GO" id="GO:0015679">
    <property type="term" value="P:plasma membrane copper ion transport"/>
    <property type="evidence" value="ECO:0007669"/>
    <property type="project" value="TreeGrafter"/>
</dbReference>
<dbReference type="Gene3D" id="6.10.140.730">
    <property type="match status" value="1"/>
</dbReference>
<dbReference type="Pfam" id="PF19335">
    <property type="entry name" value="HMBD"/>
    <property type="match status" value="1"/>
</dbReference>
<keyword evidence="2" id="KW-0732">Signal</keyword>
<evidence type="ECO:0000259" key="5">
    <source>
        <dbReference type="Pfam" id="PF25919"/>
    </source>
</evidence>
<dbReference type="EMBL" id="FNQY01000035">
    <property type="protein sequence ID" value="SEA63031.1"/>
    <property type="molecule type" value="Genomic_DNA"/>
</dbReference>
<dbReference type="Pfam" id="PF25975">
    <property type="entry name" value="CzcB_C"/>
    <property type="match status" value="1"/>
</dbReference>
<dbReference type="GO" id="GO:0046914">
    <property type="term" value="F:transition metal ion binding"/>
    <property type="evidence" value="ECO:0007669"/>
    <property type="project" value="TreeGrafter"/>
</dbReference>
<evidence type="ECO:0000259" key="6">
    <source>
        <dbReference type="Pfam" id="PF25954"/>
    </source>
</evidence>
<feature type="domain" description="CzcB-like C-terminal circularly permuted SH3-like" evidence="7">
    <location>
        <begin position="343"/>
        <end position="403"/>
    </location>
</feature>
<organism evidence="8 9">
    <name type="scientific">Arachidicoccus rhizosphaerae</name>
    <dbReference type="NCBI Taxonomy" id="551991"/>
    <lineage>
        <taxon>Bacteria</taxon>
        <taxon>Pseudomonadati</taxon>
        <taxon>Bacteroidota</taxon>
        <taxon>Chitinophagia</taxon>
        <taxon>Chitinophagales</taxon>
        <taxon>Chitinophagaceae</taxon>
        <taxon>Arachidicoccus</taxon>
    </lineage>
</organism>
<evidence type="ECO:0000313" key="9">
    <source>
        <dbReference type="Proteomes" id="UP000199041"/>
    </source>
</evidence>
<dbReference type="InterPro" id="IPR058792">
    <property type="entry name" value="Beta-barrel_RND_2"/>
</dbReference>
<proteinExistence type="predicted"/>
<dbReference type="InterPro" id="IPR058649">
    <property type="entry name" value="CzcB_C"/>
</dbReference>
<dbReference type="InterPro" id="IPR058790">
    <property type="entry name" value="BSH_CusB"/>
</dbReference>